<evidence type="ECO:0000259" key="5">
    <source>
        <dbReference type="PROSITE" id="PS51063"/>
    </source>
</evidence>
<evidence type="ECO:0000256" key="3">
    <source>
        <dbReference type="ARBA" id="ARBA00023163"/>
    </source>
</evidence>
<sequence>MNKNDYRRDLFARRHAAPGSIQQASLPPKAALSGLLADHSAPFIISLFTQCQRQRFPLGGRIVKLPRTENMPVLADAEILRNIPILADLPESLLAHIERHLAPWPERGHRLLFFKGDPENFIAFVHRGRVYKTLHEPGGREVILGHTLPGELLGESTLLRAHRRSFTAQLSHDCRISLLHRQHFAPLRANADFMERIYEQLCRHIQQLSDFTESACLYRLEARLARHLLNRVQGKELEVALPESQSILAAMLNVSRPRLNSSLQKMQRDGLIRLHEHGLTIEKLERLRNIADAN</sequence>
<dbReference type="Gene3D" id="1.10.10.10">
    <property type="entry name" value="Winged helix-like DNA-binding domain superfamily/Winged helix DNA-binding domain"/>
    <property type="match status" value="1"/>
</dbReference>
<dbReference type="Pfam" id="PF00027">
    <property type="entry name" value="cNMP_binding"/>
    <property type="match status" value="1"/>
</dbReference>
<accession>A0AB38TM84</accession>
<dbReference type="PANTHER" id="PTHR24567">
    <property type="entry name" value="CRP FAMILY TRANSCRIPTIONAL REGULATORY PROTEIN"/>
    <property type="match status" value="1"/>
</dbReference>
<dbReference type="GO" id="GO:0005829">
    <property type="term" value="C:cytosol"/>
    <property type="evidence" value="ECO:0007669"/>
    <property type="project" value="TreeGrafter"/>
</dbReference>
<dbReference type="InterPro" id="IPR012318">
    <property type="entry name" value="HTH_CRP"/>
</dbReference>
<dbReference type="PROSITE" id="PS50042">
    <property type="entry name" value="CNMP_BINDING_3"/>
    <property type="match status" value="1"/>
</dbReference>
<proteinExistence type="predicted"/>
<dbReference type="Proteomes" id="UP001059745">
    <property type="component" value="Chromosome 1"/>
</dbReference>
<dbReference type="RefSeq" id="WP_226285145.1">
    <property type="nucleotide sequence ID" value="NZ_CADEPW010000004.1"/>
</dbReference>
<evidence type="ECO:0000256" key="1">
    <source>
        <dbReference type="ARBA" id="ARBA00023015"/>
    </source>
</evidence>
<dbReference type="GO" id="GO:0003700">
    <property type="term" value="F:DNA-binding transcription factor activity"/>
    <property type="evidence" value="ECO:0007669"/>
    <property type="project" value="TreeGrafter"/>
</dbReference>
<evidence type="ECO:0000256" key="2">
    <source>
        <dbReference type="ARBA" id="ARBA00023125"/>
    </source>
</evidence>
<dbReference type="InterPro" id="IPR050397">
    <property type="entry name" value="Env_Response_Regulators"/>
</dbReference>
<dbReference type="PROSITE" id="PS51063">
    <property type="entry name" value="HTH_CRP_2"/>
    <property type="match status" value="1"/>
</dbReference>
<dbReference type="SUPFAM" id="SSF51206">
    <property type="entry name" value="cAMP-binding domain-like"/>
    <property type="match status" value="1"/>
</dbReference>
<dbReference type="InterPro" id="IPR018490">
    <property type="entry name" value="cNMP-bd_dom_sf"/>
</dbReference>
<dbReference type="Pfam" id="PF13545">
    <property type="entry name" value="HTH_Crp_2"/>
    <property type="match status" value="1"/>
</dbReference>
<keyword evidence="2" id="KW-0238">DNA-binding</keyword>
<dbReference type="GO" id="GO:0003677">
    <property type="term" value="F:DNA binding"/>
    <property type="evidence" value="ECO:0007669"/>
    <property type="project" value="UniProtKB-KW"/>
</dbReference>
<gene>
    <name evidence="6" type="ORF">NYZ96_11980</name>
</gene>
<dbReference type="SMART" id="SM00100">
    <property type="entry name" value="cNMP"/>
    <property type="match status" value="1"/>
</dbReference>
<dbReference type="InterPro" id="IPR036390">
    <property type="entry name" value="WH_DNA-bd_sf"/>
</dbReference>
<dbReference type="Gene3D" id="2.60.120.10">
    <property type="entry name" value="Jelly Rolls"/>
    <property type="match status" value="1"/>
</dbReference>
<dbReference type="CDD" id="cd00038">
    <property type="entry name" value="CAP_ED"/>
    <property type="match status" value="1"/>
</dbReference>
<evidence type="ECO:0000313" key="6">
    <source>
        <dbReference type="EMBL" id="UWX68952.1"/>
    </source>
</evidence>
<dbReference type="InterPro" id="IPR014710">
    <property type="entry name" value="RmlC-like_jellyroll"/>
</dbReference>
<organism evidence="6 7">
    <name type="scientific">Burkholderia gladioli</name>
    <name type="common">Pseudomonas marginata</name>
    <name type="synonym">Phytomonas marginata</name>
    <dbReference type="NCBI Taxonomy" id="28095"/>
    <lineage>
        <taxon>Bacteria</taxon>
        <taxon>Pseudomonadati</taxon>
        <taxon>Pseudomonadota</taxon>
        <taxon>Betaproteobacteria</taxon>
        <taxon>Burkholderiales</taxon>
        <taxon>Burkholderiaceae</taxon>
        <taxon>Burkholderia</taxon>
    </lineage>
</organism>
<dbReference type="InterPro" id="IPR000595">
    <property type="entry name" value="cNMP-bd_dom"/>
</dbReference>
<reference evidence="6" key="1">
    <citation type="submission" date="2022-09" db="EMBL/GenBank/DDBJ databases">
        <title>Genomic of Burkholderia gladioli.</title>
        <authorList>
            <person name="Wu H."/>
        </authorList>
    </citation>
    <scope>NUCLEOTIDE SEQUENCE</scope>
    <source>
        <strain evidence="6">ZN-S4</strain>
    </source>
</reference>
<name>A0AB38TM84_BURGA</name>
<dbReference type="PANTHER" id="PTHR24567:SF68">
    <property type="entry name" value="DNA-BINDING TRANSCRIPTIONAL DUAL REGULATOR CRP"/>
    <property type="match status" value="1"/>
</dbReference>
<evidence type="ECO:0000313" key="7">
    <source>
        <dbReference type="Proteomes" id="UP001059745"/>
    </source>
</evidence>
<keyword evidence="1" id="KW-0805">Transcription regulation</keyword>
<evidence type="ECO:0000259" key="4">
    <source>
        <dbReference type="PROSITE" id="PS50042"/>
    </source>
</evidence>
<keyword evidence="3" id="KW-0804">Transcription</keyword>
<dbReference type="SUPFAM" id="SSF46785">
    <property type="entry name" value="Winged helix' DNA-binding domain"/>
    <property type="match status" value="1"/>
</dbReference>
<dbReference type="InterPro" id="IPR036388">
    <property type="entry name" value="WH-like_DNA-bd_sf"/>
</dbReference>
<dbReference type="EMBL" id="CP104214">
    <property type="protein sequence ID" value="UWX68952.1"/>
    <property type="molecule type" value="Genomic_DNA"/>
</dbReference>
<feature type="domain" description="Cyclic nucleotide-binding" evidence="4">
    <location>
        <begin position="85"/>
        <end position="184"/>
    </location>
</feature>
<feature type="domain" description="HTH crp-type" evidence="5">
    <location>
        <begin position="218"/>
        <end position="285"/>
    </location>
</feature>
<protein>
    <submittedName>
        <fullName evidence="6">Crp/Fnr family transcriptional regulator</fullName>
    </submittedName>
</protein>
<dbReference type="AlphaFoldDB" id="A0AB38TM84"/>